<evidence type="ECO:0000256" key="5">
    <source>
        <dbReference type="ARBA" id="ARBA00023180"/>
    </source>
</evidence>
<dbReference type="InterPro" id="IPR013106">
    <property type="entry name" value="Ig_V-set"/>
</dbReference>
<comment type="subcellular location">
    <subcellularLocation>
        <location evidence="1">Membrane</location>
    </subcellularLocation>
</comment>
<evidence type="ECO:0000256" key="1">
    <source>
        <dbReference type="ARBA" id="ARBA00004370"/>
    </source>
</evidence>
<dbReference type="InterPro" id="IPR050504">
    <property type="entry name" value="IgSF_BTN/MOG"/>
</dbReference>
<evidence type="ECO:0000256" key="8">
    <source>
        <dbReference type="SAM" id="SignalP"/>
    </source>
</evidence>
<dbReference type="SMART" id="SM00409">
    <property type="entry name" value="IG"/>
    <property type="match status" value="2"/>
</dbReference>
<keyword evidence="7" id="KW-1133">Transmembrane helix</keyword>
<dbReference type="FunFam" id="2.60.40.10:FF:000142">
    <property type="entry name" value="V-set domain-containing T-cell activation inhibitor 1"/>
    <property type="match status" value="1"/>
</dbReference>
<dbReference type="InterPro" id="IPR003599">
    <property type="entry name" value="Ig_sub"/>
</dbReference>
<feature type="chain" id="PRO_5031461109" description="Ig-like domain-containing protein" evidence="8">
    <location>
        <begin position="26"/>
        <end position="338"/>
    </location>
</feature>
<dbReference type="GeneID" id="113168499"/>
<keyword evidence="6" id="KW-0393">Immunoglobulin domain</keyword>
<dbReference type="SUPFAM" id="SSF48726">
    <property type="entry name" value="Immunoglobulin"/>
    <property type="match status" value="2"/>
</dbReference>
<evidence type="ECO:0000313" key="11">
    <source>
        <dbReference type="Proteomes" id="UP000265040"/>
    </source>
</evidence>
<dbReference type="AlphaFoldDB" id="A0A7N6ASN5"/>
<organism evidence="10 11">
    <name type="scientific">Anabas testudineus</name>
    <name type="common">Climbing perch</name>
    <name type="synonym">Anthias testudineus</name>
    <dbReference type="NCBI Taxonomy" id="64144"/>
    <lineage>
        <taxon>Eukaryota</taxon>
        <taxon>Metazoa</taxon>
        <taxon>Chordata</taxon>
        <taxon>Craniata</taxon>
        <taxon>Vertebrata</taxon>
        <taxon>Euteleostomi</taxon>
        <taxon>Actinopterygii</taxon>
        <taxon>Neopterygii</taxon>
        <taxon>Teleostei</taxon>
        <taxon>Neoteleostei</taxon>
        <taxon>Acanthomorphata</taxon>
        <taxon>Anabantaria</taxon>
        <taxon>Anabantiformes</taxon>
        <taxon>Anabantoidei</taxon>
        <taxon>Anabantidae</taxon>
        <taxon>Anabas</taxon>
    </lineage>
</organism>
<accession>A0A7N6ASN5</accession>
<reference evidence="10" key="3">
    <citation type="submission" date="2025-09" db="UniProtKB">
        <authorList>
            <consortium name="Ensembl"/>
        </authorList>
    </citation>
    <scope>IDENTIFICATION</scope>
</reference>
<protein>
    <recommendedName>
        <fullName evidence="9">Ig-like domain-containing protein</fullName>
    </recommendedName>
</protein>
<feature type="domain" description="Ig-like" evidence="9">
    <location>
        <begin position="8"/>
        <end position="139"/>
    </location>
</feature>
<dbReference type="Ensembl" id="ENSATET00000041206.2">
    <property type="protein sequence ID" value="ENSATEP00000052446.1"/>
    <property type="gene ID" value="ENSATEG00000013670.3"/>
</dbReference>
<keyword evidence="3 7" id="KW-0472">Membrane</keyword>
<dbReference type="Gene3D" id="2.60.40.10">
    <property type="entry name" value="Immunoglobulins"/>
    <property type="match status" value="2"/>
</dbReference>
<dbReference type="InterPro" id="IPR036179">
    <property type="entry name" value="Ig-like_dom_sf"/>
</dbReference>
<keyword evidence="2 8" id="KW-0732">Signal</keyword>
<keyword evidence="5" id="KW-0325">Glycoprotein</keyword>
<dbReference type="PANTHER" id="PTHR24100">
    <property type="entry name" value="BUTYROPHILIN"/>
    <property type="match status" value="1"/>
</dbReference>
<dbReference type="Pfam" id="PF07686">
    <property type="entry name" value="V-set"/>
    <property type="match status" value="2"/>
</dbReference>
<dbReference type="GO" id="GO:0001817">
    <property type="term" value="P:regulation of cytokine production"/>
    <property type="evidence" value="ECO:0007669"/>
    <property type="project" value="TreeGrafter"/>
</dbReference>
<dbReference type="GeneTree" id="ENSGT01050000244843"/>
<keyword evidence="11" id="KW-1185">Reference proteome</keyword>
<evidence type="ECO:0000256" key="2">
    <source>
        <dbReference type="ARBA" id="ARBA00022729"/>
    </source>
</evidence>
<reference evidence="10" key="1">
    <citation type="submission" date="2021-04" db="EMBL/GenBank/DDBJ databases">
        <authorList>
            <consortium name="Wellcome Sanger Institute Data Sharing"/>
        </authorList>
    </citation>
    <scope>NUCLEOTIDE SEQUENCE [LARGE SCALE GENOMIC DNA]</scope>
</reference>
<sequence length="338" mass="37668">MVQVLICPTTVTLMLLLSTLPVTLTGNNSLKCSTEKITASAGDDVILQCRLEPPVSAESMRIEWTRPDLLPCIRASVHTHDDRRFLYEEQNPSYNNRTRLFADQLINGNVSLKVSRVTPSDTGKYRCYLPSINQEAVIELSVGQDGFVPPGSFMEHKPVEAVVGSDVILPCVSTFNINVDDHILEWNKDDEEIYTVQDGRGSTQVDDYKARASVSIEELKKNNVSLKLSGVNETDKGDYCCCIKLDRDNIKCTKVTLDVNKESKQPEDKQQTHAEADPLFTDSIGSLVGIVAVCLVAALVGFVLWKYRRCDRRRPDTTNMDGNLSTNVKRAQLLNLDV</sequence>
<dbReference type="GO" id="GO:0050863">
    <property type="term" value="P:regulation of T cell activation"/>
    <property type="evidence" value="ECO:0007669"/>
    <property type="project" value="UniProtKB-ARBA"/>
</dbReference>
<proteinExistence type="predicted"/>
<evidence type="ECO:0000256" key="7">
    <source>
        <dbReference type="SAM" id="Phobius"/>
    </source>
</evidence>
<dbReference type="PANTHER" id="PTHR24100:SF151">
    <property type="entry name" value="ICOS LIGAND"/>
    <property type="match status" value="1"/>
</dbReference>
<dbReference type="InterPro" id="IPR013783">
    <property type="entry name" value="Ig-like_fold"/>
</dbReference>
<evidence type="ECO:0000256" key="4">
    <source>
        <dbReference type="ARBA" id="ARBA00023157"/>
    </source>
</evidence>
<evidence type="ECO:0000259" key="9">
    <source>
        <dbReference type="PROSITE" id="PS50835"/>
    </source>
</evidence>
<evidence type="ECO:0000256" key="3">
    <source>
        <dbReference type="ARBA" id="ARBA00023136"/>
    </source>
</evidence>
<dbReference type="GO" id="GO:1903037">
    <property type="term" value="P:regulation of leukocyte cell-cell adhesion"/>
    <property type="evidence" value="ECO:0007669"/>
    <property type="project" value="UniProtKB-ARBA"/>
</dbReference>
<dbReference type="GO" id="GO:0009897">
    <property type="term" value="C:external side of plasma membrane"/>
    <property type="evidence" value="ECO:0007669"/>
    <property type="project" value="TreeGrafter"/>
</dbReference>
<feature type="signal peptide" evidence="8">
    <location>
        <begin position="1"/>
        <end position="25"/>
    </location>
</feature>
<reference evidence="10" key="2">
    <citation type="submission" date="2025-08" db="UniProtKB">
        <authorList>
            <consortium name="Ensembl"/>
        </authorList>
    </citation>
    <scope>IDENTIFICATION</scope>
</reference>
<feature type="transmembrane region" description="Helical" evidence="7">
    <location>
        <begin position="284"/>
        <end position="305"/>
    </location>
</feature>
<dbReference type="RefSeq" id="XP_026225331.1">
    <property type="nucleotide sequence ID" value="XM_026369546.1"/>
</dbReference>
<dbReference type="Proteomes" id="UP000265040">
    <property type="component" value="Chromosome 18"/>
</dbReference>
<dbReference type="GO" id="GO:0050852">
    <property type="term" value="P:T cell receptor signaling pathway"/>
    <property type="evidence" value="ECO:0007669"/>
    <property type="project" value="TreeGrafter"/>
</dbReference>
<evidence type="ECO:0000313" key="10">
    <source>
        <dbReference type="Ensembl" id="ENSATEP00000052446.1"/>
    </source>
</evidence>
<dbReference type="OrthoDB" id="10012075at2759"/>
<dbReference type="GO" id="GO:0005102">
    <property type="term" value="F:signaling receptor binding"/>
    <property type="evidence" value="ECO:0007669"/>
    <property type="project" value="TreeGrafter"/>
</dbReference>
<evidence type="ECO:0000256" key="6">
    <source>
        <dbReference type="ARBA" id="ARBA00023319"/>
    </source>
</evidence>
<dbReference type="InterPro" id="IPR007110">
    <property type="entry name" value="Ig-like_dom"/>
</dbReference>
<feature type="domain" description="Ig-like" evidence="9">
    <location>
        <begin position="149"/>
        <end position="251"/>
    </location>
</feature>
<dbReference type="PROSITE" id="PS50835">
    <property type="entry name" value="IG_LIKE"/>
    <property type="match status" value="2"/>
</dbReference>
<keyword evidence="4" id="KW-1015">Disulfide bond</keyword>
<keyword evidence="7" id="KW-0812">Transmembrane</keyword>
<name>A0A7N6ASN5_ANATE</name>